<dbReference type="InterPro" id="IPR036140">
    <property type="entry name" value="PFN_sf"/>
</dbReference>
<name>A0A9E7I4R9_9LILI</name>
<reference evidence="9" key="1">
    <citation type="submission" date="2022-05" db="EMBL/GenBank/DDBJ databases">
        <title>The Musa troglodytarum L. genome provides insights into the mechanism of non-climacteric behaviour and enrichment of carotenoids.</title>
        <authorList>
            <person name="Wang J."/>
        </authorList>
    </citation>
    <scope>NUCLEOTIDE SEQUENCE</scope>
    <source>
        <tissue evidence="9">Leaf</tissue>
    </source>
</reference>
<dbReference type="GO" id="GO:0005938">
    <property type="term" value="C:cell cortex"/>
    <property type="evidence" value="ECO:0007669"/>
    <property type="project" value="TreeGrafter"/>
</dbReference>
<evidence type="ECO:0000256" key="8">
    <source>
        <dbReference type="SAM" id="MobiDB-lite"/>
    </source>
</evidence>
<evidence type="ECO:0000256" key="3">
    <source>
        <dbReference type="ARBA" id="ARBA00022490"/>
    </source>
</evidence>
<evidence type="ECO:0000256" key="1">
    <source>
        <dbReference type="ARBA" id="ARBA00004245"/>
    </source>
</evidence>
<dbReference type="InterPro" id="IPR005455">
    <property type="entry name" value="PFN_euk"/>
</dbReference>
<dbReference type="InterPro" id="IPR048278">
    <property type="entry name" value="PFN"/>
</dbReference>
<dbReference type="CDD" id="cd00148">
    <property type="entry name" value="PROF"/>
    <property type="match status" value="1"/>
</dbReference>
<keyword evidence="5 6" id="KW-0206">Cytoskeleton</keyword>
<evidence type="ECO:0000256" key="5">
    <source>
        <dbReference type="ARBA" id="ARBA00023212"/>
    </source>
</evidence>
<dbReference type="PANTHER" id="PTHR11604:SF35">
    <property type="entry name" value="PROFILIN-3"/>
    <property type="match status" value="1"/>
</dbReference>
<keyword evidence="10" id="KW-1185">Reference proteome</keyword>
<dbReference type="PRINTS" id="PR01640">
    <property type="entry name" value="PROFILINPLNT"/>
</dbReference>
<evidence type="ECO:0000256" key="2">
    <source>
        <dbReference type="ARBA" id="ARBA00010058"/>
    </source>
</evidence>
<dbReference type="OrthoDB" id="421374at2759"/>
<dbReference type="Proteomes" id="UP001055439">
    <property type="component" value="Chromosome 9"/>
</dbReference>
<comment type="similarity">
    <text evidence="2 7">Belongs to the profilin family.</text>
</comment>
<protein>
    <recommendedName>
        <fullName evidence="7">Profilin</fullName>
    </recommendedName>
</protein>
<dbReference type="PROSITE" id="PS00414">
    <property type="entry name" value="PROFILIN"/>
    <property type="match status" value="1"/>
</dbReference>
<dbReference type="EMBL" id="CP097511">
    <property type="protein sequence ID" value="URE45765.1"/>
    <property type="molecule type" value="Genomic_DNA"/>
</dbReference>
<dbReference type="Gene3D" id="3.30.450.30">
    <property type="entry name" value="Dynein light chain 2a, cytoplasmic"/>
    <property type="match status" value="1"/>
</dbReference>
<dbReference type="GO" id="GO:0003785">
    <property type="term" value="F:actin monomer binding"/>
    <property type="evidence" value="ECO:0007669"/>
    <property type="project" value="TreeGrafter"/>
</dbReference>
<dbReference type="SMART" id="SM00392">
    <property type="entry name" value="PROF"/>
    <property type="match status" value="1"/>
</dbReference>
<dbReference type="Pfam" id="PF00235">
    <property type="entry name" value="Profilin"/>
    <property type="match status" value="1"/>
</dbReference>
<organism evidence="9 10">
    <name type="scientific">Musa troglodytarum</name>
    <name type="common">fe'i banana</name>
    <dbReference type="NCBI Taxonomy" id="320322"/>
    <lineage>
        <taxon>Eukaryota</taxon>
        <taxon>Viridiplantae</taxon>
        <taxon>Streptophyta</taxon>
        <taxon>Embryophyta</taxon>
        <taxon>Tracheophyta</taxon>
        <taxon>Spermatophyta</taxon>
        <taxon>Magnoliopsida</taxon>
        <taxon>Liliopsida</taxon>
        <taxon>Zingiberales</taxon>
        <taxon>Musaceae</taxon>
        <taxon>Musa</taxon>
    </lineage>
</organism>
<dbReference type="InterPro" id="IPR027310">
    <property type="entry name" value="Profilin_CS"/>
</dbReference>
<dbReference type="SUPFAM" id="SSF55770">
    <property type="entry name" value="Profilin (actin-binding protein)"/>
    <property type="match status" value="1"/>
</dbReference>
<comment type="function">
    <text evidence="6">Binds to actin and affects the structure of the cytoskeleton. At high concentrations, profilin prevents the polymerization of actin, whereas it enhances it at low concentrations.</text>
</comment>
<keyword evidence="3" id="KW-0963">Cytoplasm</keyword>
<comment type="subcellular location">
    <subcellularLocation>
        <location evidence="1">Cytoplasm</location>
        <location evidence="1">Cytoskeleton</location>
    </subcellularLocation>
</comment>
<dbReference type="GO" id="GO:0005856">
    <property type="term" value="C:cytoskeleton"/>
    <property type="evidence" value="ECO:0007669"/>
    <property type="project" value="UniProtKB-SubCell"/>
</dbReference>
<evidence type="ECO:0000256" key="4">
    <source>
        <dbReference type="ARBA" id="ARBA00023203"/>
    </source>
</evidence>
<evidence type="ECO:0000313" key="10">
    <source>
        <dbReference type="Proteomes" id="UP001055439"/>
    </source>
</evidence>
<accession>A0A9E7I4R9</accession>
<evidence type="ECO:0000256" key="6">
    <source>
        <dbReference type="RuleBase" id="RU003908"/>
    </source>
</evidence>
<dbReference type="AlphaFoldDB" id="A0A9E7I4R9"/>
<gene>
    <name evidence="9" type="ORF">MUK42_14738</name>
</gene>
<dbReference type="PRINTS" id="PR00392">
    <property type="entry name" value="PROFILIN"/>
</dbReference>
<sequence>MSWQTYVDDHLMCDIDGQRLTAAAIVGHDGSVWAQSECFPQYKPEEISAIMKDFDEPGSLAPTGLYLGGTKYMVIQGEPGAVIRGKKVKPLAFTSHAARPERSTSASKGGREQWVQGPTVTSRHVPFKCGSCLIDSCHRCEAQSGNSNTLSITGAGLSEGVKCAGGGAREPRVRRTTTGCPGP</sequence>
<feature type="region of interest" description="Disordered" evidence="8">
    <location>
        <begin position="93"/>
        <end position="117"/>
    </location>
</feature>
<comment type="subunit">
    <text evidence="6">Occurs in many kinds of cells as a complex with monomeric actin in a 1:1 ratio.</text>
</comment>
<evidence type="ECO:0000256" key="7">
    <source>
        <dbReference type="RuleBase" id="RU003909"/>
    </source>
</evidence>
<keyword evidence="4 7" id="KW-0009">Actin-binding</keyword>
<evidence type="ECO:0000313" key="9">
    <source>
        <dbReference type="EMBL" id="URE45765.1"/>
    </source>
</evidence>
<feature type="region of interest" description="Disordered" evidence="8">
    <location>
        <begin position="163"/>
        <end position="183"/>
    </location>
</feature>
<proteinExistence type="inferred from homology"/>
<dbReference type="PANTHER" id="PTHR11604">
    <property type="entry name" value="PROFILIN"/>
    <property type="match status" value="1"/>
</dbReference>